<dbReference type="GO" id="GO:0102971">
    <property type="term" value="F:phosphinothricin N-acetyltransferase activity"/>
    <property type="evidence" value="ECO:0007669"/>
    <property type="project" value="UniProtKB-EC"/>
</dbReference>
<dbReference type="Gene3D" id="3.40.630.30">
    <property type="match status" value="1"/>
</dbReference>
<protein>
    <submittedName>
        <fullName evidence="4">Putative phosphinothricin acetyltransferase YwnH</fullName>
        <ecNumber evidence="4">2.3.1.183</ecNumber>
    </submittedName>
</protein>
<dbReference type="EC" id="2.3.1.183" evidence="4"/>
<organism evidence="4 5">
    <name type="scientific">Microcystis aeruginosa NIES-2519</name>
    <dbReference type="NCBI Taxonomy" id="2303981"/>
    <lineage>
        <taxon>Bacteria</taxon>
        <taxon>Bacillati</taxon>
        <taxon>Cyanobacteriota</taxon>
        <taxon>Cyanophyceae</taxon>
        <taxon>Oscillatoriophycideae</taxon>
        <taxon>Chroococcales</taxon>
        <taxon>Microcystaceae</taxon>
        <taxon>Microcystis</taxon>
    </lineage>
</organism>
<dbReference type="PROSITE" id="PS51186">
    <property type="entry name" value="GNAT"/>
    <property type="match status" value="1"/>
</dbReference>
<accession>A0A5A5R0V3</accession>
<evidence type="ECO:0000259" key="3">
    <source>
        <dbReference type="PROSITE" id="PS51186"/>
    </source>
</evidence>
<feature type="domain" description="N-acetyltransferase" evidence="3">
    <location>
        <begin position="1"/>
        <end position="163"/>
    </location>
</feature>
<dbReference type="AlphaFoldDB" id="A0A5A5R0V3"/>
<gene>
    <name evidence="4" type="primary">ywnH</name>
    <name evidence="4" type="ORF">MiYa_00980</name>
</gene>
<reference evidence="4 5" key="1">
    <citation type="submission" date="2018-09" db="EMBL/GenBank/DDBJ databases">
        <title>Evolutionary history of phycoerythrin pigmentation in the water bloom-forming cyanobacterium Microcystis aeruginosa.</title>
        <authorList>
            <person name="Tanabe Y."/>
            <person name="Tanabe Y."/>
            <person name="Yamaguchi H."/>
        </authorList>
    </citation>
    <scope>NUCLEOTIDE SEQUENCE [LARGE SCALE GENOMIC DNA]</scope>
    <source>
        <strain evidence="4 5">NIES-2519</strain>
    </source>
</reference>
<dbReference type="RefSeq" id="WP_008206368.1">
    <property type="nucleotide sequence ID" value="NZ_BHVO01000010.1"/>
</dbReference>
<evidence type="ECO:0000256" key="2">
    <source>
        <dbReference type="ARBA" id="ARBA00023315"/>
    </source>
</evidence>
<keyword evidence="2 4" id="KW-0012">Acyltransferase</keyword>
<keyword evidence="1 4" id="KW-0808">Transferase</keyword>
<proteinExistence type="predicted"/>
<name>A0A5A5R0V3_MICAE</name>
<dbReference type="Pfam" id="PF00583">
    <property type="entry name" value="Acetyltransf_1"/>
    <property type="match status" value="1"/>
</dbReference>
<dbReference type="PANTHER" id="PTHR43072:SF23">
    <property type="entry name" value="UPF0039 PROTEIN C11D3.02C"/>
    <property type="match status" value="1"/>
</dbReference>
<evidence type="ECO:0000313" key="4">
    <source>
        <dbReference type="EMBL" id="GCA69454.1"/>
    </source>
</evidence>
<dbReference type="CDD" id="cd04301">
    <property type="entry name" value="NAT_SF"/>
    <property type="match status" value="1"/>
</dbReference>
<dbReference type="InterPro" id="IPR016181">
    <property type="entry name" value="Acyl_CoA_acyltransferase"/>
</dbReference>
<evidence type="ECO:0000313" key="5">
    <source>
        <dbReference type="Proteomes" id="UP000323569"/>
    </source>
</evidence>
<dbReference type="PANTHER" id="PTHR43072">
    <property type="entry name" value="N-ACETYLTRANSFERASE"/>
    <property type="match status" value="1"/>
</dbReference>
<dbReference type="EMBL" id="BHVO01000010">
    <property type="protein sequence ID" value="GCA69454.1"/>
    <property type="molecule type" value="Genomic_DNA"/>
</dbReference>
<dbReference type="SUPFAM" id="SSF55729">
    <property type="entry name" value="Acyl-CoA N-acyltransferases (Nat)"/>
    <property type="match status" value="1"/>
</dbReference>
<sequence length="171" mass="19530">MIIREAKETDLLTIIEIYNAAVPTRKATADLKPISLESRREWFKKHDPEQYPIWVIALEGRVVGWLSLQMFYGRVAYQKTAEVSLYIASDYQGRGIGKLLVEYALERCPKLGISNLICIIFAHNQASIRLFEKFGFQRWGYLPQIADLEDFLADVVILGKKIAEIGNSPHS</sequence>
<comment type="caution">
    <text evidence="4">The sequence shown here is derived from an EMBL/GenBank/DDBJ whole genome shotgun (WGS) entry which is preliminary data.</text>
</comment>
<dbReference type="InterPro" id="IPR000182">
    <property type="entry name" value="GNAT_dom"/>
</dbReference>
<evidence type="ECO:0000256" key="1">
    <source>
        <dbReference type="ARBA" id="ARBA00022679"/>
    </source>
</evidence>
<dbReference type="Proteomes" id="UP000323569">
    <property type="component" value="Unassembled WGS sequence"/>
</dbReference>